<dbReference type="RefSeq" id="WP_090124656.1">
    <property type="nucleotide sequence ID" value="NZ_CP045300.1"/>
</dbReference>
<dbReference type="InterPro" id="IPR007712">
    <property type="entry name" value="RelE/ParE_toxin"/>
</dbReference>
<dbReference type="InterPro" id="IPR035093">
    <property type="entry name" value="RelE/ParE_toxin_dom_sf"/>
</dbReference>
<gene>
    <name evidence="4" type="ORF">SAMN05192562_10695</name>
</gene>
<keyword evidence="2" id="KW-1277">Toxin-antitoxin system</keyword>
<dbReference type="Pfam" id="PF05016">
    <property type="entry name" value="ParE_toxin"/>
    <property type="match status" value="1"/>
</dbReference>
<dbReference type="AlphaFoldDB" id="A0A1I7DQT5"/>
<reference evidence="5" key="1">
    <citation type="submission" date="2016-10" db="EMBL/GenBank/DDBJ databases">
        <authorList>
            <person name="Varghese N."/>
            <person name="Submissions S."/>
        </authorList>
    </citation>
    <scope>NUCLEOTIDE SEQUENCE [LARGE SCALE GENOMIC DNA]</scope>
    <source>
        <strain evidence="5">Ah-143</strain>
    </source>
</reference>
<evidence type="ECO:0000256" key="3">
    <source>
        <dbReference type="PIRNR" id="PIRNR029218"/>
    </source>
</evidence>
<evidence type="ECO:0000313" key="5">
    <source>
        <dbReference type="Proteomes" id="UP000199187"/>
    </source>
</evidence>
<dbReference type="Proteomes" id="UP000199187">
    <property type="component" value="Unassembled WGS sequence"/>
</dbReference>
<proteinExistence type="inferred from homology"/>
<dbReference type="InterPro" id="IPR051803">
    <property type="entry name" value="TA_system_RelE-like_toxin"/>
</dbReference>
<evidence type="ECO:0000256" key="2">
    <source>
        <dbReference type="ARBA" id="ARBA00022649"/>
    </source>
</evidence>
<dbReference type="PANTHER" id="PTHR33755:SF9">
    <property type="entry name" value="TOXIN PARE1"/>
    <property type="match status" value="1"/>
</dbReference>
<name>A0A1I7DQT5_9ENTR</name>
<keyword evidence="5" id="KW-1185">Reference proteome</keyword>
<dbReference type="PIRSF" id="PIRSF029218">
    <property type="entry name" value="ParE"/>
    <property type="match status" value="1"/>
</dbReference>
<dbReference type="Gene3D" id="3.30.2310.20">
    <property type="entry name" value="RelE-like"/>
    <property type="match status" value="1"/>
</dbReference>
<evidence type="ECO:0000256" key="1">
    <source>
        <dbReference type="ARBA" id="ARBA00006226"/>
    </source>
</evidence>
<dbReference type="PANTHER" id="PTHR33755">
    <property type="entry name" value="TOXIN PARE1-RELATED"/>
    <property type="match status" value="1"/>
</dbReference>
<dbReference type="OrthoDB" id="516834at2"/>
<evidence type="ECO:0000313" key="4">
    <source>
        <dbReference type="EMBL" id="SFU14013.1"/>
    </source>
</evidence>
<dbReference type="EMBL" id="FPAU01000006">
    <property type="protein sequence ID" value="SFU14013.1"/>
    <property type="molecule type" value="Genomic_DNA"/>
</dbReference>
<comment type="similarity">
    <text evidence="1 3">Belongs to the RelE toxin family.</text>
</comment>
<dbReference type="InterPro" id="IPR028344">
    <property type="entry name" value="ParE1/4"/>
</dbReference>
<protein>
    <recommendedName>
        <fullName evidence="3">Toxin</fullName>
    </recommendedName>
</protein>
<organism evidence="4 5">
    <name type="scientific">Kosakonia arachidis</name>
    <dbReference type="NCBI Taxonomy" id="551989"/>
    <lineage>
        <taxon>Bacteria</taxon>
        <taxon>Pseudomonadati</taxon>
        <taxon>Pseudomonadota</taxon>
        <taxon>Gammaproteobacteria</taxon>
        <taxon>Enterobacterales</taxon>
        <taxon>Enterobacteriaceae</taxon>
        <taxon>Kosakonia</taxon>
    </lineage>
</organism>
<sequence length="105" mass="12100">MAAYKLTDEAQRDLREIRDYTLSNFGKQQSRDYLANMRQMLEKIAGMPTMGQKREEEPGGGIYSFPCDSHMIYYIVDRQGIVVLAVLHQSRVPVHHLAERLSKSL</sequence>
<accession>A0A1I7DQT5</accession>